<dbReference type="AlphaFoldDB" id="A0AAD1H6T3"/>
<protein>
    <recommendedName>
        <fullName evidence="2">Histidine kinase/HSP90-like ATPase domain-containing protein</fullName>
    </recommendedName>
</protein>
<keyword evidence="1" id="KW-0808">Transferase</keyword>
<reference evidence="3 4" key="1">
    <citation type="journal article" date="2019" name="Emerg. Microbes Infect.">
        <title>Comprehensive subspecies identification of 175 nontuberculous mycobacteria species based on 7547 genomic profiles.</title>
        <authorList>
            <person name="Matsumoto Y."/>
            <person name="Kinjo T."/>
            <person name="Motooka D."/>
            <person name="Nabeya D."/>
            <person name="Jung N."/>
            <person name="Uechi K."/>
            <person name="Horii T."/>
            <person name="Iida T."/>
            <person name="Fujita J."/>
            <person name="Nakamura S."/>
        </authorList>
    </citation>
    <scope>NUCLEOTIDE SEQUENCE [LARGE SCALE GENOMIC DNA]</scope>
    <source>
        <strain evidence="3 4">JCM 6375</strain>
    </source>
</reference>
<gene>
    <name evidence="3" type="ORF">MMOR_08440</name>
</gene>
<evidence type="ECO:0000256" key="1">
    <source>
        <dbReference type="ARBA" id="ARBA00022527"/>
    </source>
</evidence>
<dbReference type="PANTHER" id="PTHR35526:SF3">
    <property type="entry name" value="ANTI-SIGMA-F FACTOR RSBW"/>
    <property type="match status" value="1"/>
</dbReference>
<accession>A0AAD1H6T3</accession>
<sequence>MRYLPFRGTTTGVAIDACSRPVESLRIEVPAAAERLAEIRRKLTGWLKPIGMSSSRIADIVLVVNEACTNCIEHAYRDIIGGRIRIDAVHDKGQIVVDIADDGVWQTPPTQPSTRGRGLSIMRAVSTGVDVNSSTKGTTVRMRFAAP</sequence>
<dbReference type="SUPFAM" id="SSF55874">
    <property type="entry name" value="ATPase domain of HSP90 chaperone/DNA topoisomerase II/histidine kinase"/>
    <property type="match status" value="1"/>
</dbReference>
<dbReference type="InterPro" id="IPR003594">
    <property type="entry name" value="HATPase_dom"/>
</dbReference>
<name>A0AAD1H6T3_9MYCO</name>
<feature type="domain" description="Histidine kinase/HSP90-like ATPase" evidence="2">
    <location>
        <begin position="29"/>
        <end position="144"/>
    </location>
</feature>
<proteinExistence type="predicted"/>
<evidence type="ECO:0000259" key="2">
    <source>
        <dbReference type="Pfam" id="PF13581"/>
    </source>
</evidence>
<dbReference type="EMBL" id="AP022560">
    <property type="protein sequence ID" value="BBW99907.1"/>
    <property type="molecule type" value="Genomic_DNA"/>
</dbReference>
<keyword evidence="1" id="KW-0723">Serine/threonine-protein kinase</keyword>
<dbReference type="CDD" id="cd16936">
    <property type="entry name" value="HATPase_RsbW-like"/>
    <property type="match status" value="1"/>
</dbReference>
<evidence type="ECO:0000313" key="4">
    <source>
        <dbReference type="Proteomes" id="UP000466681"/>
    </source>
</evidence>
<dbReference type="InterPro" id="IPR050267">
    <property type="entry name" value="Anti-sigma-factor_SerPK"/>
</dbReference>
<dbReference type="InterPro" id="IPR036890">
    <property type="entry name" value="HATPase_C_sf"/>
</dbReference>
<evidence type="ECO:0000313" key="3">
    <source>
        <dbReference type="EMBL" id="BBW99907.1"/>
    </source>
</evidence>
<keyword evidence="4" id="KW-1185">Reference proteome</keyword>
<dbReference type="KEGG" id="mmor:MMOR_08440"/>
<keyword evidence="1" id="KW-0418">Kinase</keyword>
<dbReference type="Gene3D" id="3.30.565.10">
    <property type="entry name" value="Histidine kinase-like ATPase, C-terminal domain"/>
    <property type="match status" value="1"/>
</dbReference>
<dbReference type="Pfam" id="PF13581">
    <property type="entry name" value="HATPase_c_2"/>
    <property type="match status" value="1"/>
</dbReference>
<dbReference type="Proteomes" id="UP000466681">
    <property type="component" value="Chromosome"/>
</dbReference>
<dbReference type="GO" id="GO:0004674">
    <property type="term" value="F:protein serine/threonine kinase activity"/>
    <property type="evidence" value="ECO:0007669"/>
    <property type="project" value="UniProtKB-KW"/>
</dbReference>
<dbReference type="PANTHER" id="PTHR35526">
    <property type="entry name" value="ANTI-SIGMA-F FACTOR RSBW-RELATED"/>
    <property type="match status" value="1"/>
</dbReference>
<organism evidence="3 4">
    <name type="scientific">Mycolicibacterium moriokaense</name>
    <dbReference type="NCBI Taxonomy" id="39691"/>
    <lineage>
        <taxon>Bacteria</taxon>
        <taxon>Bacillati</taxon>
        <taxon>Actinomycetota</taxon>
        <taxon>Actinomycetes</taxon>
        <taxon>Mycobacteriales</taxon>
        <taxon>Mycobacteriaceae</taxon>
        <taxon>Mycolicibacterium</taxon>
    </lineage>
</organism>